<evidence type="ECO:0000313" key="4">
    <source>
        <dbReference type="EMBL" id="KZV96016.1"/>
    </source>
</evidence>
<dbReference type="GO" id="GO:0003677">
    <property type="term" value="F:DNA binding"/>
    <property type="evidence" value="ECO:0007669"/>
    <property type="project" value="InterPro"/>
</dbReference>
<name>A0A165K9S9_EXIGL</name>
<dbReference type="OrthoDB" id="4934715at2759"/>
<dbReference type="InterPro" id="IPR007219">
    <property type="entry name" value="XnlR_reg_dom"/>
</dbReference>
<dbReference type="GO" id="GO:0008270">
    <property type="term" value="F:zinc ion binding"/>
    <property type="evidence" value="ECO:0007669"/>
    <property type="project" value="InterPro"/>
</dbReference>
<dbReference type="PANTHER" id="PTHR31001">
    <property type="entry name" value="UNCHARACTERIZED TRANSCRIPTIONAL REGULATORY PROTEIN"/>
    <property type="match status" value="1"/>
</dbReference>
<dbReference type="AlphaFoldDB" id="A0A165K9S9"/>
<proteinExistence type="predicted"/>
<keyword evidence="5" id="KW-1185">Reference proteome</keyword>
<dbReference type="PANTHER" id="PTHR31001:SF81">
    <property type="entry name" value="ZN(II)2CYS6 TRANSCRIPTION FACTOR"/>
    <property type="match status" value="1"/>
</dbReference>
<dbReference type="InterPro" id="IPR050613">
    <property type="entry name" value="Sec_Metabolite_Reg"/>
</dbReference>
<organism evidence="4 5">
    <name type="scientific">Exidia glandulosa HHB12029</name>
    <dbReference type="NCBI Taxonomy" id="1314781"/>
    <lineage>
        <taxon>Eukaryota</taxon>
        <taxon>Fungi</taxon>
        <taxon>Dikarya</taxon>
        <taxon>Basidiomycota</taxon>
        <taxon>Agaricomycotina</taxon>
        <taxon>Agaricomycetes</taxon>
        <taxon>Auriculariales</taxon>
        <taxon>Exidiaceae</taxon>
        <taxon>Exidia</taxon>
    </lineage>
</organism>
<dbReference type="GO" id="GO:0006351">
    <property type="term" value="P:DNA-templated transcription"/>
    <property type="evidence" value="ECO:0007669"/>
    <property type="project" value="InterPro"/>
</dbReference>
<dbReference type="InParanoid" id="A0A165K9S9"/>
<dbReference type="CDD" id="cd12148">
    <property type="entry name" value="fungal_TF_MHR"/>
    <property type="match status" value="1"/>
</dbReference>
<sequence>MVTAARSMGLSVDPDDTPGKYSPFDAEMRRRAWWDVYFYDLFISDFLGHVPTIADNTFTTNMPAECDDDQFTPHSGSIPAPSDLSTQTNNSYFIQKCRLAQLVKNMKKRVFQDPKQPALEPSLEVAQACEGDIVTWLGELPPVFKVQAEVDPAHPPPAYLLAQRCELAMIANSLILKVYLPFIKKS</sequence>
<keyword evidence="2" id="KW-0539">Nucleus</keyword>
<reference evidence="4 5" key="1">
    <citation type="journal article" date="2016" name="Mol. Biol. Evol.">
        <title>Comparative Genomics of Early-Diverging Mushroom-Forming Fungi Provides Insights into the Origins of Lignocellulose Decay Capabilities.</title>
        <authorList>
            <person name="Nagy L.G."/>
            <person name="Riley R."/>
            <person name="Tritt A."/>
            <person name="Adam C."/>
            <person name="Daum C."/>
            <person name="Floudas D."/>
            <person name="Sun H."/>
            <person name="Yadav J.S."/>
            <person name="Pangilinan J."/>
            <person name="Larsson K.H."/>
            <person name="Matsuura K."/>
            <person name="Barry K."/>
            <person name="Labutti K."/>
            <person name="Kuo R."/>
            <person name="Ohm R.A."/>
            <person name="Bhattacharya S.S."/>
            <person name="Shirouzu T."/>
            <person name="Yoshinaga Y."/>
            <person name="Martin F.M."/>
            <person name="Grigoriev I.V."/>
            <person name="Hibbett D.S."/>
        </authorList>
    </citation>
    <scope>NUCLEOTIDE SEQUENCE [LARGE SCALE GENOMIC DNA]</scope>
    <source>
        <strain evidence="4 5">HHB12029</strain>
    </source>
</reference>
<dbReference type="Pfam" id="PF04082">
    <property type="entry name" value="Fungal_trans"/>
    <property type="match status" value="1"/>
</dbReference>
<evidence type="ECO:0000313" key="5">
    <source>
        <dbReference type="Proteomes" id="UP000077266"/>
    </source>
</evidence>
<comment type="subcellular location">
    <subcellularLocation>
        <location evidence="1">Nucleus</location>
    </subcellularLocation>
</comment>
<dbReference type="EMBL" id="KV425948">
    <property type="protein sequence ID" value="KZV96016.1"/>
    <property type="molecule type" value="Genomic_DNA"/>
</dbReference>
<feature type="domain" description="Xylanolytic transcriptional activator regulatory" evidence="3">
    <location>
        <begin position="2"/>
        <end position="116"/>
    </location>
</feature>
<feature type="non-terminal residue" evidence="4">
    <location>
        <position position="186"/>
    </location>
</feature>
<dbReference type="Proteomes" id="UP000077266">
    <property type="component" value="Unassembled WGS sequence"/>
</dbReference>
<dbReference type="STRING" id="1314781.A0A165K9S9"/>
<dbReference type="GO" id="GO:0005634">
    <property type="term" value="C:nucleus"/>
    <property type="evidence" value="ECO:0007669"/>
    <property type="project" value="UniProtKB-SubCell"/>
</dbReference>
<evidence type="ECO:0000256" key="1">
    <source>
        <dbReference type="ARBA" id="ARBA00004123"/>
    </source>
</evidence>
<evidence type="ECO:0000259" key="3">
    <source>
        <dbReference type="Pfam" id="PF04082"/>
    </source>
</evidence>
<evidence type="ECO:0000256" key="2">
    <source>
        <dbReference type="ARBA" id="ARBA00023242"/>
    </source>
</evidence>
<protein>
    <recommendedName>
        <fullName evidence="3">Xylanolytic transcriptional activator regulatory domain-containing protein</fullName>
    </recommendedName>
</protein>
<gene>
    <name evidence="4" type="ORF">EXIGLDRAFT_592732</name>
</gene>
<accession>A0A165K9S9</accession>